<feature type="transmembrane region" description="Helical" evidence="6">
    <location>
        <begin position="234"/>
        <end position="255"/>
    </location>
</feature>
<keyword evidence="2 6" id="KW-0812">Transmembrane</keyword>
<evidence type="ECO:0000256" key="3">
    <source>
        <dbReference type="ARBA" id="ARBA00022989"/>
    </source>
</evidence>
<keyword evidence="3 6" id="KW-1133">Transmembrane helix</keyword>
<name>A0A9W4U4X7_9PLEO</name>
<evidence type="ECO:0000256" key="5">
    <source>
        <dbReference type="ARBA" id="ARBA00038359"/>
    </source>
</evidence>
<sequence>MAPNYGDPDNFRRANIILQSTITSCTTVALGIRLYTRVIIKNHFGIDDALAVLSWALVMELSLVLAVAIRWGFGTHIYDIPAADLRKAVKLLEVARKSYFPVVLTVKVCILTGYLRIFNIDRTTKWALWAGLCLITLFYIAAFFVDITHCKVPVGCEPFLMGTGIFNVISDFYILLLPMPLIFRMRMPITRRLRIVSVFALGSITCVASIMRLTSIRYAADPDQTYVAAKVMHWNVVETNIGLICACASAFPAFFDPSAPRSLGFFVRRLFSRKNKSHDKPGARNNDVSDEVSNTKWIVLPEVSRERLHNQDIDEI</sequence>
<evidence type="ECO:0000256" key="2">
    <source>
        <dbReference type="ARBA" id="ARBA00022692"/>
    </source>
</evidence>
<comment type="similarity">
    <text evidence="5">Belongs to the SAT4 family.</text>
</comment>
<protein>
    <recommendedName>
        <fullName evidence="7">Rhodopsin domain-containing protein</fullName>
    </recommendedName>
</protein>
<comment type="subcellular location">
    <subcellularLocation>
        <location evidence="1">Membrane</location>
        <topology evidence="1">Multi-pass membrane protein</topology>
    </subcellularLocation>
</comment>
<dbReference type="OrthoDB" id="444631at2759"/>
<reference evidence="8" key="1">
    <citation type="submission" date="2023-01" db="EMBL/GenBank/DDBJ databases">
        <authorList>
            <person name="Van Ghelder C."/>
            <person name="Rancurel C."/>
        </authorList>
    </citation>
    <scope>NUCLEOTIDE SEQUENCE</scope>
    <source>
        <strain evidence="8">CNCM I-4278</strain>
    </source>
</reference>
<dbReference type="AlphaFoldDB" id="A0A9W4U4X7"/>
<feature type="transmembrane region" description="Helical" evidence="6">
    <location>
        <begin position="48"/>
        <end position="69"/>
    </location>
</feature>
<feature type="transmembrane region" description="Helical" evidence="6">
    <location>
        <begin position="165"/>
        <end position="183"/>
    </location>
</feature>
<organism evidence="8 9">
    <name type="scientific">Periconia digitata</name>
    <dbReference type="NCBI Taxonomy" id="1303443"/>
    <lineage>
        <taxon>Eukaryota</taxon>
        <taxon>Fungi</taxon>
        <taxon>Dikarya</taxon>
        <taxon>Ascomycota</taxon>
        <taxon>Pezizomycotina</taxon>
        <taxon>Dothideomycetes</taxon>
        <taxon>Pleosporomycetidae</taxon>
        <taxon>Pleosporales</taxon>
        <taxon>Massarineae</taxon>
        <taxon>Periconiaceae</taxon>
        <taxon>Periconia</taxon>
    </lineage>
</organism>
<evidence type="ECO:0000259" key="7">
    <source>
        <dbReference type="Pfam" id="PF20684"/>
    </source>
</evidence>
<gene>
    <name evidence="8" type="ORF">PDIGIT_LOCUS2331</name>
</gene>
<dbReference type="Proteomes" id="UP001152607">
    <property type="component" value="Unassembled WGS sequence"/>
</dbReference>
<evidence type="ECO:0000256" key="4">
    <source>
        <dbReference type="ARBA" id="ARBA00023136"/>
    </source>
</evidence>
<proteinExistence type="inferred from homology"/>
<dbReference type="Pfam" id="PF20684">
    <property type="entry name" value="Fung_rhodopsin"/>
    <property type="match status" value="1"/>
</dbReference>
<feature type="transmembrane region" description="Helical" evidence="6">
    <location>
        <begin position="126"/>
        <end position="145"/>
    </location>
</feature>
<dbReference type="InterPro" id="IPR049326">
    <property type="entry name" value="Rhodopsin_dom_fungi"/>
</dbReference>
<dbReference type="PANTHER" id="PTHR33048">
    <property type="entry name" value="PTH11-LIKE INTEGRAL MEMBRANE PROTEIN (AFU_ORTHOLOGUE AFUA_5G11245)"/>
    <property type="match status" value="1"/>
</dbReference>
<dbReference type="PANTHER" id="PTHR33048:SF158">
    <property type="entry name" value="MEMBRANE PROTEIN PTH11-LIKE, PUTATIVE-RELATED"/>
    <property type="match status" value="1"/>
</dbReference>
<feature type="transmembrane region" description="Helical" evidence="6">
    <location>
        <begin position="16"/>
        <end position="36"/>
    </location>
</feature>
<comment type="caution">
    <text evidence="8">The sequence shown here is derived from an EMBL/GenBank/DDBJ whole genome shotgun (WGS) entry which is preliminary data.</text>
</comment>
<dbReference type="EMBL" id="CAOQHR010000001">
    <property type="protein sequence ID" value="CAI6286824.1"/>
    <property type="molecule type" value="Genomic_DNA"/>
</dbReference>
<feature type="transmembrane region" description="Helical" evidence="6">
    <location>
        <begin position="195"/>
        <end position="214"/>
    </location>
</feature>
<evidence type="ECO:0000313" key="8">
    <source>
        <dbReference type="EMBL" id="CAI6286824.1"/>
    </source>
</evidence>
<feature type="transmembrane region" description="Helical" evidence="6">
    <location>
        <begin position="99"/>
        <end position="119"/>
    </location>
</feature>
<feature type="domain" description="Rhodopsin" evidence="7">
    <location>
        <begin position="32"/>
        <end position="251"/>
    </location>
</feature>
<accession>A0A9W4U4X7</accession>
<dbReference type="InterPro" id="IPR052337">
    <property type="entry name" value="SAT4-like"/>
</dbReference>
<keyword evidence="9" id="KW-1185">Reference proteome</keyword>
<evidence type="ECO:0000256" key="1">
    <source>
        <dbReference type="ARBA" id="ARBA00004141"/>
    </source>
</evidence>
<evidence type="ECO:0000256" key="6">
    <source>
        <dbReference type="SAM" id="Phobius"/>
    </source>
</evidence>
<evidence type="ECO:0000313" key="9">
    <source>
        <dbReference type="Proteomes" id="UP001152607"/>
    </source>
</evidence>
<keyword evidence="4 6" id="KW-0472">Membrane</keyword>
<dbReference type="GO" id="GO:0016020">
    <property type="term" value="C:membrane"/>
    <property type="evidence" value="ECO:0007669"/>
    <property type="project" value="UniProtKB-SubCell"/>
</dbReference>